<reference evidence="4" key="1">
    <citation type="journal article" date="2019" name="Int. J. Syst. Evol. Microbiol.">
        <title>The Global Catalogue of Microorganisms (GCM) 10K type strain sequencing project: providing services to taxonomists for standard genome sequencing and annotation.</title>
        <authorList>
            <consortium name="The Broad Institute Genomics Platform"/>
            <consortium name="The Broad Institute Genome Sequencing Center for Infectious Disease"/>
            <person name="Wu L."/>
            <person name="Ma J."/>
        </authorList>
    </citation>
    <scope>NUCLEOTIDE SEQUENCE [LARGE SCALE GENOMIC DNA]</scope>
    <source>
        <strain evidence="4">JCM 18959</strain>
    </source>
</reference>
<evidence type="ECO:0000313" key="4">
    <source>
        <dbReference type="Proteomes" id="UP001501407"/>
    </source>
</evidence>
<evidence type="ECO:0000256" key="2">
    <source>
        <dbReference type="SAM" id="Phobius"/>
    </source>
</evidence>
<feature type="transmembrane region" description="Helical" evidence="2">
    <location>
        <begin position="21"/>
        <end position="43"/>
    </location>
</feature>
<feature type="transmembrane region" description="Helical" evidence="2">
    <location>
        <begin position="250"/>
        <end position="273"/>
    </location>
</feature>
<name>A0ABP9MBK3_9MICO</name>
<keyword evidence="2" id="KW-1133">Transmembrane helix</keyword>
<feature type="transmembrane region" description="Helical" evidence="2">
    <location>
        <begin position="192"/>
        <end position="214"/>
    </location>
</feature>
<keyword evidence="2" id="KW-0472">Membrane</keyword>
<evidence type="ECO:0000313" key="3">
    <source>
        <dbReference type="EMBL" id="GAA5093058.1"/>
    </source>
</evidence>
<organism evidence="3 4">
    <name type="scientific">Microbacterium yannicii</name>
    <dbReference type="NCBI Taxonomy" id="671622"/>
    <lineage>
        <taxon>Bacteria</taxon>
        <taxon>Bacillati</taxon>
        <taxon>Actinomycetota</taxon>
        <taxon>Actinomycetes</taxon>
        <taxon>Micrococcales</taxon>
        <taxon>Microbacteriaceae</taxon>
        <taxon>Microbacterium</taxon>
    </lineage>
</organism>
<feature type="region of interest" description="Disordered" evidence="1">
    <location>
        <begin position="363"/>
        <end position="391"/>
    </location>
</feature>
<dbReference type="RefSeq" id="WP_194414597.1">
    <property type="nucleotide sequence ID" value="NZ_BAABKZ010000002.1"/>
</dbReference>
<proteinExistence type="predicted"/>
<protein>
    <submittedName>
        <fullName evidence="3">Membrane protein</fullName>
    </submittedName>
</protein>
<feature type="transmembrane region" description="Helical" evidence="2">
    <location>
        <begin position="221"/>
        <end position="244"/>
    </location>
</feature>
<evidence type="ECO:0000256" key="1">
    <source>
        <dbReference type="SAM" id="MobiDB-lite"/>
    </source>
</evidence>
<gene>
    <name evidence="3" type="ORF">GCM10025760_22640</name>
</gene>
<keyword evidence="4" id="KW-1185">Reference proteome</keyword>
<feature type="transmembrane region" description="Helical" evidence="2">
    <location>
        <begin position="336"/>
        <end position="355"/>
    </location>
</feature>
<dbReference type="EMBL" id="BAABKZ010000002">
    <property type="protein sequence ID" value="GAA5093058.1"/>
    <property type="molecule type" value="Genomic_DNA"/>
</dbReference>
<keyword evidence="2" id="KW-0812">Transmembrane</keyword>
<comment type="caution">
    <text evidence="3">The sequence shown here is derived from an EMBL/GenBank/DDBJ whole genome shotgun (WGS) entry which is preliminary data.</text>
</comment>
<feature type="transmembrane region" description="Helical" evidence="2">
    <location>
        <begin position="280"/>
        <end position="299"/>
    </location>
</feature>
<dbReference type="Proteomes" id="UP001501407">
    <property type="component" value="Unassembled WGS sequence"/>
</dbReference>
<sequence>MSLHREARPNSARPTRWPVAAAFGLLGSVIVAIIVMAFVWPAATAQPQNLPVGISGPAEAVSAVEDKLAAQDPAPFDLSEVGSRDDAVSQIESRELYGAILLGEEPEVLIATAASPVAAQALRGVATQLQAQIDTAAKTALTDQLTAIVGALKSGQMPPLPEGAAGVPPAIPTVTVTDVVPLAEGDSTGAGLAASVFPLVLGGMLGGILLTLLVQGVVRRLIGLVVFGVAAGALITLVMQTWFGMLAGDWLLNATVIGLGVSATSALIIGLAALMGPPGIAVGAIITMFIANPIAGAAMPPQFLPEPWGAVGQFFVPGASATLLRSVMYFPDAATAAQWIILGAWLVAGVVLALIGHQRTRAELTPPERQLEPAEDLEAADQLEPAVPLAR</sequence>
<accession>A0ABP9MBK3</accession>